<evidence type="ECO:0000313" key="3">
    <source>
        <dbReference type="Proteomes" id="UP001165060"/>
    </source>
</evidence>
<dbReference type="Proteomes" id="UP001165060">
    <property type="component" value="Unassembled WGS sequence"/>
</dbReference>
<evidence type="ECO:0000256" key="1">
    <source>
        <dbReference type="SAM" id="MobiDB-lite"/>
    </source>
</evidence>
<dbReference type="EMBL" id="BRYB01000913">
    <property type="protein sequence ID" value="GMI40161.1"/>
    <property type="molecule type" value="Genomic_DNA"/>
</dbReference>
<accession>A0ABQ6N5J6</accession>
<feature type="region of interest" description="Disordered" evidence="1">
    <location>
        <begin position="91"/>
        <end position="148"/>
    </location>
</feature>
<comment type="caution">
    <text evidence="2">The sequence shown here is derived from an EMBL/GenBank/DDBJ whole genome shotgun (WGS) entry which is preliminary data.</text>
</comment>
<gene>
    <name evidence="2" type="ORF">TeGR_g14967</name>
</gene>
<feature type="compositionally biased region" description="Basic and acidic residues" evidence="1">
    <location>
        <begin position="92"/>
        <end position="105"/>
    </location>
</feature>
<keyword evidence="3" id="KW-1185">Reference proteome</keyword>
<sequence length="148" mass="15143">MSAPVTQPSPVTSPPPPSTVLHTAAALSALSKAEADVLSLLSTASHTCRLLAQLSASPSPKSAAAVEKRTAEYYKALSGVHAGLAPLARLASRYDERHPPGDPEGRGGVGGRVERQLAGEQAGLLRGRPELPGEGKAGSGRPGGKRKR</sequence>
<proteinExistence type="predicted"/>
<evidence type="ECO:0008006" key="4">
    <source>
        <dbReference type="Google" id="ProtNLM"/>
    </source>
</evidence>
<reference evidence="2 3" key="1">
    <citation type="journal article" date="2023" name="Commun. Biol.">
        <title>Genome analysis of Parmales, the sister group of diatoms, reveals the evolutionary specialization of diatoms from phago-mixotrophs to photoautotrophs.</title>
        <authorList>
            <person name="Ban H."/>
            <person name="Sato S."/>
            <person name="Yoshikawa S."/>
            <person name="Yamada K."/>
            <person name="Nakamura Y."/>
            <person name="Ichinomiya M."/>
            <person name="Sato N."/>
            <person name="Blanc-Mathieu R."/>
            <person name="Endo H."/>
            <person name="Kuwata A."/>
            <person name="Ogata H."/>
        </authorList>
    </citation>
    <scope>NUCLEOTIDE SEQUENCE [LARGE SCALE GENOMIC DNA]</scope>
</reference>
<name>A0ABQ6N5J6_9STRA</name>
<organism evidence="2 3">
    <name type="scientific">Tetraparma gracilis</name>
    <dbReference type="NCBI Taxonomy" id="2962635"/>
    <lineage>
        <taxon>Eukaryota</taxon>
        <taxon>Sar</taxon>
        <taxon>Stramenopiles</taxon>
        <taxon>Ochrophyta</taxon>
        <taxon>Bolidophyceae</taxon>
        <taxon>Parmales</taxon>
        <taxon>Triparmaceae</taxon>
        <taxon>Tetraparma</taxon>
    </lineage>
</organism>
<protein>
    <recommendedName>
        <fullName evidence="4">Mediator complex subunit 11</fullName>
    </recommendedName>
</protein>
<evidence type="ECO:0000313" key="2">
    <source>
        <dbReference type="EMBL" id="GMI40161.1"/>
    </source>
</evidence>